<keyword evidence="3" id="KW-1185">Reference proteome</keyword>
<accession>A0A8K0K1L1</accession>
<name>A0A8K0K1L1_LADFU</name>
<sequence length="219" mass="23694">MVENDAARRPAGNNGPRAKGSAPNKFRLARSPKESKLSRNAGLAALGDFSPILITLVSAGKVSVPCRHGLVSETLIFRGRFLPLVDNLSVFKKSSTRMKISKDIKLNYSRSTKCLANSSKGQPSDSSRPVEMRGQGDPSVRVTLYCGSVRGRKRTPSHFRHPPCPPLSSPSIPLMLTASVISAAGEAATPLRRHGPFLLQDHGSQTNRSVVSCARRHFQ</sequence>
<protein>
    <submittedName>
        <fullName evidence="2">Uncharacterized protein</fullName>
    </submittedName>
</protein>
<feature type="non-terminal residue" evidence="2">
    <location>
        <position position="1"/>
    </location>
</feature>
<feature type="compositionally biased region" description="Polar residues" evidence="1">
    <location>
        <begin position="114"/>
        <end position="127"/>
    </location>
</feature>
<proteinExistence type="predicted"/>
<evidence type="ECO:0000313" key="2">
    <source>
        <dbReference type="EMBL" id="KAG8225957.1"/>
    </source>
</evidence>
<comment type="caution">
    <text evidence="2">The sequence shown here is derived from an EMBL/GenBank/DDBJ whole genome shotgun (WGS) entry which is preliminary data.</text>
</comment>
<reference evidence="2" key="1">
    <citation type="submission" date="2013-04" db="EMBL/GenBank/DDBJ databases">
        <authorList>
            <person name="Qu J."/>
            <person name="Murali S.C."/>
            <person name="Bandaranaike D."/>
            <person name="Bellair M."/>
            <person name="Blankenburg K."/>
            <person name="Chao H."/>
            <person name="Dinh H."/>
            <person name="Doddapaneni H."/>
            <person name="Downs B."/>
            <person name="Dugan-Rocha S."/>
            <person name="Elkadiri S."/>
            <person name="Gnanaolivu R.D."/>
            <person name="Hernandez B."/>
            <person name="Javaid M."/>
            <person name="Jayaseelan J.C."/>
            <person name="Lee S."/>
            <person name="Li M."/>
            <person name="Ming W."/>
            <person name="Munidasa M."/>
            <person name="Muniz J."/>
            <person name="Nguyen L."/>
            <person name="Ongeri F."/>
            <person name="Osuji N."/>
            <person name="Pu L.-L."/>
            <person name="Puazo M."/>
            <person name="Qu C."/>
            <person name="Quiroz J."/>
            <person name="Raj R."/>
            <person name="Weissenberger G."/>
            <person name="Xin Y."/>
            <person name="Zou X."/>
            <person name="Han Y."/>
            <person name="Richards S."/>
            <person name="Worley K."/>
            <person name="Muzny D."/>
            <person name="Gibbs R."/>
        </authorList>
    </citation>
    <scope>NUCLEOTIDE SEQUENCE</scope>
    <source>
        <strain evidence="2">Sampled in the wild</strain>
    </source>
</reference>
<dbReference type="EMBL" id="KZ308260">
    <property type="protein sequence ID" value="KAG8225957.1"/>
    <property type="molecule type" value="Genomic_DNA"/>
</dbReference>
<dbReference type="Proteomes" id="UP000792457">
    <property type="component" value="Unassembled WGS sequence"/>
</dbReference>
<feature type="region of interest" description="Disordered" evidence="1">
    <location>
        <begin position="1"/>
        <end position="34"/>
    </location>
</feature>
<evidence type="ECO:0000256" key="1">
    <source>
        <dbReference type="SAM" id="MobiDB-lite"/>
    </source>
</evidence>
<gene>
    <name evidence="2" type="ORF">J437_LFUL006186</name>
</gene>
<evidence type="ECO:0000313" key="3">
    <source>
        <dbReference type="Proteomes" id="UP000792457"/>
    </source>
</evidence>
<feature type="region of interest" description="Disordered" evidence="1">
    <location>
        <begin position="114"/>
        <end position="137"/>
    </location>
</feature>
<dbReference type="AlphaFoldDB" id="A0A8K0K1L1"/>
<organism evidence="2 3">
    <name type="scientific">Ladona fulva</name>
    <name type="common">Scarce chaser dragonfly</name>
    <name type="synonym">Libellula fulva</name>
    <dbReference type="NCBI Taxonomy" id="123851"/>
    <lineage>
        <taxon>Eukaryota</taxon>
        <taxon>Metazoa</taxon>
        <taxon>Ecdysozoa</taxon>
        <taxon>Arthropoda</taxon>
        <taxon>Hexapoda</taxon>
        <taxon>Insecta</taxon>
        <taxon>Pterygota</taxon>
        <taxon>Palaeoptera</taxon>
        <taxon>Odonata</taxon>
        <taxon>Epiprocta</taxon>
        <taxon>Anisoptera</taxon>
        <taxon>Libelluloidea</taxon>
        <taxon>Libellulidae</taxon>
        <taxon>Ladona</taxon>
    </lineage>
</organism>
<reference evidence="2" key="2">
    <citation type="submission" date="2017-10" db="EMBL/GenBank/DDBJ databases">
        <title>Ladona fulva Genome sequencing and assembly.</title>
        <authorList>
            <person name="Murali S."/>
            <person name="Richards S."/>
            <person name="Bandaranaike D."/>
            <person name="Bellair M."/>
            <person name="Blankenburg K."/>
            <person name="Chao H."/>
            <person name="Dinh H."/>
            <person name="Doddapaneni H."/>
            <person name="Dugan-Rocha S."/>
            <person name="Elkadiri S."/>
            <person name="Gnanaolivu R."/>
            <person name="Hernandez B."/>
            <person name="Skinner E."/>
            <person name="Javaid M."/>
            <person name="Lee S."/>
            <person name="Li M."/>
            <person name="Ming W."/>
            <person name="Munidasa M."/>
            <person name="Muniz J."/>
            <person name="Nguyen L."/>
            <person name="Hughes D."/>
            <person name="Osuji N."/>
            <person name="Pu L.-L."/>
            <person name="Puazo M."/>
            <person name="Qu C."/>
            <person name="Quiroz J."/>
            <person name="Raj R."/>
            <person name="Weissenberger G."/>
            <person name="Xin Y."/>
            <person name="Zou X."/>
            <person name="Han Y."/>
            <person name="Worley K."/>
            <person name="Muzny D."/>
            <person name="Gibbs R."/>
        </authorList>
    </citation>
    <scope>NUCLEOTIDE SEQUENCE</scope>
    <source>
        <strain evidence="2">Sampled in the wild</strain>
    </source>
</reference>